<gene>
    <name evidence="1" type="primary">spoVM</name>
    <name evidence="1" type="ORF">H9813_00250</name>
</gene>
<organism evidence="1 2">
    <name type="scientific">Candidatus Allofournierella merdipullorum</name>
    <dbReference type="NCBI Taxonomy" id="2838595"/>
    <lineage>
        <taxon>Bacteria</taxon>
        <taxon>Bacillati</taxon>
        <taxon>Bacillota</taxon>
        <taxon>Clostridia</taxon>
        <taxon>Eubacteriales</taxon>
        <taxon>Oscillospiraceae</taxon>
        <taxon>Allofournierella</taxon>
    </lineage>
</organism>
<sequence>MQVVVVKSPKCLAGLLRALFKIKKEG</sequence>
<dbReference type="RefSeq" id="WP_394959305.1">
    <property type="nucleotide sequence ID" value="NZ_DBFNWJ010000011.1"/>
</dbReference>
<protein>
    <submittedName>
        <fullName evidence="1">Stage V sporulation protein SpoVM</fullName>
    </submittedName>
</protein>
<evidence type="ECO:0000313" key="1">
    <source>
        <dbReference type="EMBL" id="HIZ29652.1"/>
    </source>
</evidence>
<accession>A0A9D2E2M2</accession>
<name>A0A9D2E2M2_9FIRM</name>
<reference evidence="1" key="1">
    <citation type="journal article" date="2021" name="PeerJ">
        <title>Extensive microbial diversity within the chicken gut microbiome revealed by metagenomics and culture.</title>
        <authorList>
            <person name="Gilroy R."/>
            <person name="Ravi A."/>
            <person name="Getino M."/>
            <person name="Pursley I."/>
            <person name="Horton D.L."/>
            <person name="Alikhan N.F."/>
            <person name="Baker D."/>
            <person name="Gharbi K."/>
            <person name="Hall N."/>
            <person name="Watson M."/>
            <person name="Adriaenssens E.M."/>
            <person name="Foster-Nyarko E."/>
            <person name="Jarju S."/>
            <person name="Secka A."/>
            <person name="Antonio M."/>
            <person name="Oren A."/>
            <person name="Chaudhuri R.R."/>
            <person name="La Ragione R."/>
            <person name="Hildebrand F."/>
            <person name="Pallen M.J."/>
        </authorList>
    </citation>
    <scope>NUCLEOTIDE SEQUENCE</scope>
    <source>
        <strain evidence="1">ChiGjej4B4-18154</strain>
    </source>
</reference>
<dbReference type="Proteomes" id="UP000824035">
    <property type="component" value="Unassembled WGS sequence"/>
</dbReference>
<proteinExistence type="predicted"/>
<dbReference type="NCBIfam" id="NF033436">
    <property type="entry name" value="SpoVM_broad"/>
    <property type="match status" value="1"/>
</dbReference>
<dbReference type="AlphaFoldDB" id="A0A9D2E2M2"/>
<dbReference type="EMBL" id="DXBV01000004">
    <property type="protein sequence ID" value="HIZ29652.1"/>
    <property type="molecule type" value="Genomic_DNA"/>
</dbReference>
<comment type="caution">
    <text evidence="1">The sequence shown here is derived from an EMBL/GenBank/DDBJ whole genome shotgun (WGS) entry which is preliminary data.</text>
</comment>
<evidence type="ECO:0000313" key="2">
    <source>
        <dbReference type="Proteomes" id="UP000824035"/>
    </source>
</evidence>
<reference evidence="1" key="2">
    <citation type="submission" date="2021-04" db="EMBL/GenBank/DDBJ databases">
        <authorList>
            <person name="Gilroy R."/>
        </authorList>
    </citation>
    <scope>NUCLEOTIDE SEQUENCE</scope>
    <source>
        <strain evidence="1">ChiGjej4B4-18154</strain>
    </source>
</reference>